<gene>
    <name evidence="1" type="ORF">OUZ56_014374</name>
</gene>
<dbReference type="Proteomes" id="UP001234178">
    <property type="component" value="Unassembled WGS sequence"/>
</dbReference>
<accession>A0ABR0AJR3</accession>
<protein>
    <submittedName>
        <fullName evidence="1">Uncharacterized protein</fullName>
    </submittedName>
</protein>
<organism evidence="1 2">
    <name type="scientific">Daphnia magna</name>
    <dbReference type="NCBI Taxonomy" id="35525"/>
    <lineage>
        <taxon>Eukaryota</taxon>
        <taxon>Metazoa</taxon>
        <taxon>Ecdysozoa</taxon>
        <taxon>Arthropoda</taxon>
        <taxon>Crustacea</taxon>
        <taxon>Branchiopoda</taxon>
        <taxon>Diplostraca</taxon>
        <taxon>Cladocera</taxon>
        <taxon>Anomopoda</taxon>
        <taxon>Daphniidae</taxon>
        <taxon>Daphnia</taxon>
    </lineage>
</organism>
<proteinExistence type="predicted"/>
<evidence type="ECO:0000313" key="2">
    <source>
        <dbReference type="Proteomes" id="UP001234178"/>
    </source>
</evidence>
<reference evidence="1 2" key="1">
    <citation type="journal article" date="2023" name="Nucleic Acids Res.">
        <title>The hologenome of Daphnia magna reveals possible DNA methylation and microbiome-mediated evolution of the host genome.</title>
        <authorList>
            <person name="Chaturvedi A."/>
            <person name="Li X."/>
            <person name="Dhandapani V."/>
            <person name="Marshall H."/>
            <person name="Kissane S."/>
            <person name="Cuenca-Cambronero M."/>
            <person name="Asole G."/>
            <person name="Calvet F."/>
            <person name="Ruiz-Romero M."/>
            <person name="Marangio P."/>
            <person name="Guigo R."/>
            <person name="Rago D."/>
            <person name="Mirbahai L."/>
            <person name="Eastwood N."/>
            <person name="Colbourne J.K."/>
            <person name="Zhou J."/>
            <person name="Mallon E."/>
            <person name="Orsini L."/>
        </authorList>
    </citation>
    <scope>NUCLEOTIDE SEQUENCE [LARGE SCALE GENOMIC DNA]</scope>
    <source>
        <strain evidence="1">LRV0_1</strain>
    </source>
</reference>
<name>A0ABR0AJR3_9CRUS</name>
<keyword evidence="2" id="KW-1185">Reference proteome</keyword>
<comment type="caution">
    <text evidence="1">The sequence shown here is derived from an EMBL/GenBank/DDBJ whole genome shotgun (WGS) entry which is preliminary data.</text>
</comment>
<evidence type="ECO:0000313" key="1">
    <source>
        <dbReference type="EMBL" id="KAK4025299.1"/>
    </source>
</evidence>
<sequence length="130" mass="15378">MDVPRFLVKVLRFFTPEQVPLDLEPQKPETKSWRLSRTDDCLVAVSSIIPRYTEGASISPSANGINKRYEYKRRLAPNWFNVRLLRPTYYMKEKEQIMFWIMFRQFSSFQVASKALTCKQIGKPCHQERA</sequence>
<dbReference type="EMBL" id="JAOYFB010000038">
    <property type="protein sequence ID" value="KAK4025299.1"/>
    <property type="molecule type" value="Genomic_DNA"/>
</dbReference>